<sequence>MIFRDLAQLTLVARSEYIVTAATDLGLSELVIEKDFWVVWLLEHLFALSPSLGPFTFKGGTSLSKGFNAIQRFSEDIDVSISRATLGFGDDAYFYQAPSAMEAKRRVFKIREKVRSYATDTLLPALRRQIAGKLHGEWSLESDNQGSLRFIYPTQQRTGIGYLKPDVLIEFGHADSWPAEDISISPYLTDSVESVTGSVNVHVLDPQRTFWEKGTILHEIAHRDETLPFPDRYSRHYYDVVRVAHSSIGEAAIKNIGLLHAVARFKTVFFASKRARYDLAQPGTLRLTPPAFRRDAVADDYEQMLPMLFGDVPSFNDLLDGIATLEARINGDSAQPTG</sequence>
<gene>
    <name evidence="1" type="ORF">CARN1_0852</name>
</gene>
<dbReference type="Pfam" id="PF08843">
    <property type="entry name" value="AbiEii"/>
    <property type="match status" value="1"/>
</dbReference>
<dbReference type="InterPro" id="IPR014942">
    <property type="entry name" value="AbiEii"/>
</dbReference>
<evidence type="ECO:0008006" key="2">
    <source>
        <dbReference type="Google" id="ProtNLM"/>
    </source>
</evidence>
<dbReference type="AlphaFoldDB" id="E6PIT1"/>
<organism evidence="1">
    <name type="scientific">mine drainage metagenome</name>
    <dbReference type="NCBI Taxonomy" id="410659"/>
    <lineage>
        <taxon>unclassified sequences</taxon>
        <taxon>metagenomes</taxon>
        <taxon>ecological metagenomes</taxon>
    </lineage>
</organism>
<evidence type="ECO:0000313" key="1">
    <source>
        <dbReference type="EMBL" id="CBH76372.1"/>
    </source>
</evidence>
<comment type="caution">
    <text evidence="1">The sequence shown here is derived from an EMBL/GenBank/DDBJ whole genome shotgun (WGS) entry which is preliminary data.</text>
</comment>
<dbReference type="EMBL" id="CABL01000019">
    <property type="protein sequence ID" value="CBH76372.1"/>
    <property type="molecule type" value="Genomic_DNA"/>
</dbReference>
<proteinExistence type="predicted"/>
<name>E6PIT1_9ZZZZ</name>
<dbReference type="Gene3D" id="3.10.450.620">
    <property type="entry name" value="JHP933, nucleotidyltransferase-like core domain"/>
    <property type="match status" value="1"/>
</dbReference>
<reference evidence="1" key="1">
    <citation type="submission" date="2009-10" db="EMBL/GenBank/DDBJ databases">
        <title>Diversity of trophic interactions inside an arsenic-rich microbial ecosystem.</title>
        <authorList>
            <person name="Bertin P.N."/>
            <person name="Heinrich-Salmeron A."/>
            <person name="Pelletier E."/>
            <person name="Goulhen-Chollet F."/>
            <person name="Arsene-Ploetze F."/>
            <person name="Gallien S."/>
            <person name="Calteau A."/>
            <person name="Vallenet D."/>
            <person name="Casiot C."/>
            <person name="Chane-Woon-Ming B."/>
            <person name="Giloteaux L."/>
            <person name="Barakat M."/>
            <person name="Bonnefoy V."/>
            <person name="Bruneel O."/>
            <person name="Chandler M."/>
            <person name="Cleiss J."/>
            <person name="Duran R."/>
            <person name="Elbaz-Poulichet F."/>
            <person name="Fonknechten N."/>
            <person name="Lauga B."/>
            <person name="Mornico D."/>
            <person name="Ortet P."/>
            <person name="Schaeffer C."/>
            <person name="Siguier P."/>
            <person name="Alexander Thil Smith A."/>
            <person name="Van Dorsselaer A."/>
            <person name="Weissenbach J."/>
            <person name="Medigue C."/>
            <person name="Le Paslier D."/>
        </authorList>
    </citation>
    <scope>NUCLEOTIDE SEQUENCE</scope>
</reference>
<protein>
    <recommendedName>
        <fullName evidence="2">Protein containing DUF1814</fullName>
    </recommendedName>
</protein>
<accession>E6PIT1</accession>